<accession>A0A1G6YY56</accession>
<dbReference type="NCBIfam" id="TIGR04370">
    <property type="entry name" value="glyco_rpt_poly"/>
    <property type="match status" value="1"/>
</dbReference>
<keyword evidence="1" id="KW-0812">Transmembrane</keyword>
<proteinExistence type="predicted"/>
<sequence length="443" mass="50743">MYLFISILVLILSYFLFKKASGSLSLTKLNMISWIFYYNIIMQSFIAAILVVNKWDNHYLISRITRDDTRFNGWIAVMYTSMALPIGMILMNKILSANPKNLLDKYQKSSLVPLVSKYDSYIKYPLFLLSSLSIIAVLYTFANLREIPILKAFSGASAYDLAVYRELASRRFQGNEIFRNIFAISLTPLLCFIYCAYYRCTKKKIDLHMFYIMFIFTFLILTYDLEKSPIINFLIGFVFFKVLVDRDLSKKMLYIYGAGVFIILVFMYVLVMQSGDIYSLFSNYNAGILGRIFLTQSAGTYLMFDIFPRVHDFIGFNSVSSFIASLSGDEVSDRAARIVMSYIRHGNLEGAGVVNSLFVGEAWANFGWTGVLLSPLYVGAVVQFLYIKLLKSKKTPLFLGVLVYFSYKSSITGGFNDYIYNVGYFILFIMIAFVYISGKSLKR</sequence>
<gene>
    <name evidence="2" type="ORF">SAMN05421544_101286</name>
</gene>
<feature type="transmembrane region" description="Helical" evidence="1">
    <location>
        <begin position="421"/>
        <end position="438"/>
    </location>
</feature>
<feature type="transmembrane region" description="Helical" evidence="1">
    <location>
        <begin position="366"/>
        <end position="385"/>
    </location>
</feature>
<reference evidence="2 3" key="1">
    <citation type="submission" date="2016-10" db="EMBL/GenBank/DDBJ databases">
        <authorList>
            <person name="de Groot N.N."/>
        </authorList>
    </citation>
    <scope>NUCLEOTIDE SEQUENCE [LARGE SCALE GENOMIC DNA]</scope>
    <source>
        <strain evidence="2 3">DSM 24015</strain>
    </source>
</reference>
<dbReference type="EMBL" id="FNAS01000001">
    <property type="protein sequence ID" value="SDD94567.1"/>
    <property type="molecule type" value="Genomic_DNA"/>
</dbReference>
<evidence type="ECO:0000256" key="1">
    <source>
        <dbReference type="SAM" id="Phobius"/>
    </source>
</evidence>
<evidence type="ECO:0000313" key="2">
    <source>
        <dbReference type="EMBL" id="SDD94567.1"/>
    </source>
</evidence>
<keyword evidence="3" id="KW-1185">Reference proteome</keyword>
<dbReference type="Proteomes" id="UP000198517">
    <property type="component" value="Unassembled WGS sequence"/>
</dbReference>
<dbReference type="AlphaFoldDB" id="A0A1G6YY56"/>
<dbReference type="OrthoDB" id="6199500at2"/>
<evidence type="ECO:0000313" key="3">
    <source>
        <dbReference type="Proteomes" id="UP000198517"/>
    </source>
</evidence>
<feature type="transmembrane region" description="Helical" evidence="1">
    <location>
        <begin position="205"/>
        <end position="223"/>
    </location>
</feature>
<feature type="transmembrane region" description="Helical" evidence="1">
    <location>
        <begin position="73"/>
        <end position="95"/>
    </location>
</feature>
<organism evidence="2 3">
    <name type="scientific">Riemerella columbipharyngis</name>
    <dbReference type="NCBI Taxonomy" id="1071918"/>
    <lineage>
        <taxon>Bacteria</taxon>
        <taxon>Pseudomonadati</taxon>
        <taxon>Bacteroidota</taxon>
        <taxon>Flavobacteriia</taxon>
        <taxon>Flavobacteriales</taxon>
        <taxon>Weeksellaceae</taxon>
        <taxon>Riemerella</taxon>
    </lineage>
</organism>
<name>A0A1G6YY56_9FLAO</name>
<dbReference type="STRING" id="1071918.SAMN05421544_101286"/>
<protein>
    <submittedName>
        <fullName evidence="2">Oligosaccharide repeat unit polymerase</fullName>
    </submittedName>
</protein>
<feature type="transmembrane region" description="Helical" evidence="1">
    <location>
        <begin position="177"/>
        <end position="198"/>
    </location>
</feature>
<feature type="transmembrane region" description="Helical" evidence="1">
    <location>
        <begin position="253"/>
        <end position="271"/>
    </location>
</feature>
<feature type="transmembrane region" description="Helical" evidence="1">
    <location>
        <begin position="121"/>
        <end position="142"/>
    </location>
</feature>
<feature type="transmembrane region" description="Helical" evidence="1">
    <location>
        <begin position="32"/>
        <end position="52"/>
    </location>
</feature>
<keyword evidence="1" id="KW-0472">Membrane</keyword>
<feature type="transmembrane region" description="Helical" evidence="1">
    <location>
        <begin position="397"/>
        <end position="415"/>
    </location>
</feature>
<keyword evidence="1" id="KW-1133">Transmembrane helix</keyword>